<dbReference type="AlphaFoldDB" id="A0A380TCK4"/>
<dbReference type="EMBL" id="UIDG01000119">
    <property type="protein sequence ID" value="SUS05715.1"/>
    <property type="molecule type" value="Genomic_DNA"/>
</dbReference>
<dbReference type="InterPro" id="IPR021866">
    <property type="entry name" value="SpoIIAA-like"/>
</dbReference>
<dbReference type="Pfam" id="PF11964">
    <property type="entry name" value="SpoIIAA-like"/>
    <property type="match status" value="1"/>
</dbReference>
<evidence type="ECO:0000313" key="1">
    <source>
        <dbReference type="EMBL" id="SUS05715.1"/>
    </source>
</evidence>
<reference evidence="1" key="1">
    <citation type="submission" date="2018-07" db="EMBL/GenBank/DDBJ databases">
        <authorList>
            <person name="Quirk P.G."/>
            <person name="Krulwich T.A."/>
        </authorList>
    </citation>
    <scope>NUCLEOTIDE SEQUENCE</scope>
</reference>
<organism evidence="1">
    <name type="scientific">metagenome</name>
    <dbReference type="NCBI Taxonomy" id="256318"/>
    <lineage>
        <taxon>unclassified sequences</taxon>
        <taxon>metagenomes</taxon>
    </lineage>
</organism>
<dbReference type="SUPFAM" id="SSF52091">
    <property type="entry name" value="SpoIIaa-like"/>
    <property type="match status" value="1"/>
</dbReference>
<proteinExistence type="predicted"/>
<accession>A0A380TCK4</accession>
<dbReference type="InterPro" id="IPR036513">
    <property type="entry name" value="STAS_dom_sf"/>
</dbReference>
<protein>
    <recommendedName>
        <fullName evidence="2">STAS/SEC14 domain-containing protein</fullName>
    </recommendedName>
</protein>
<dbReference type="Gene3D" id="3.40.50.10600">
    <property type="entry name" value="SpoIIaa-like domains"/>
    <property type="match status" value="1"/>
</dbReference>
<name>A0A380TCK4_9ZZZZ</name>
<gene>
    <name evidence="1" type="ORF">DF3PB_2050010</name>
</gene>
<evidence type="ECO:0008006" key="2">
    <source>
        <dbReference type="Google" id="ProtNLM"/>
    </source>
</evidence>
<sequence length="127" mass="13954">MITFKADEASRILTIEMVGMITEADIDAAVDQLEAEFPAVGVHVRGVGQHFNVLSDWEKLEGWEKGAKTLGTVTSKLISEAVRKHAVLADAKWAGEQPRLADIAKHAEVRFFPPEERAAAMAWLGEK</sequence>
<dbReference type="InterPro" id="IPR038396">
    <property type="entry name" value="SpoIIAA-like_sf"/>
</dbReference>